<dbReference type="Proteomes" id="UP000034246">
    <property type="component" value="Unassembled WGS sequence"/>
</dbReference>
<gene>
    <name evidence="1" type="ORF">UT39_C0029G0002</name>
</gene>
<organism evidence="1 2">
    <name type="scientific">Candidatus Woesebacteria bacterium GW2011_GWA1_39_21</name>
    <dbReference type="NCBI Taxonomy" id="1618550"/>
    <lineage>
        <taxon>Bacteria</taxon>
        <taxon>Candidatus Woeseibacteriota</taxon>
    </lineage>
</organism>
<evidence type="ECO:0000313" key="2">
    <source>
        <dbReference type="Proteomes" id="UP000034246"/>
    </source>
</evidence>
<dbReference type="AlphaFoldDB" id="A0A0G0N2S5"/>
<protein>
    <submittedName>
        <fullName evidence="1">Uncharacterized protein</fullName>
    </submittedName>
</protein>
<dbReference type="STRING" id="1618550.UT39_C0029G0002"/>
<name>A0A0G0N2S5_9BACT</name>
<sequence>MEQEPETQLITDEECVEAMRLGKSEIVQRWHIGQEKIADQDPTARGRIAMDIKLGRLQLAAGLVDSARETLLMASEYAYQLYDDESIKHIQEILDQIG</sequence>
<comment type="caution">
    <text evidence="1">The sequence shown here is derived from an EMBL/GenBank/DDBJ whole genome shotgun (WGS) entry which is preliminary data.</text>
</comment>
<reference evidence="1 2" key="1">
    <citation type="journal article" date="2015" name="Nature">
        <title>rRNA introns, odd ribosomes, and small enigmatic genomes across a large radiation of phyla.</title>
        <authorList>
            <person name="Brown C.T."/>
            <person name="Hug L.A."/>
            <person name="Thomas B.C."/>
            <person name="Sharon I."/>
            <person name="Castelle C.J."/>
            <person name="Singh A."/>
            <person name="Wilkins M.J."/>
            <person name="Williams K.H."/>
            <person name="Banfield J.F."/>
        </authorList>
    </citation>
    <scope>NUCLEOTIDE SEQUENCE [LARGE SCALE GENOMIC DNA]</scope>
</reference>
<proteinExistence type="predicted"/>
<dbReference type="EMBL" id="LBWP01000029">
    <property type="protein sequence ID" value="KKR09713.1"/>
    <property type="molecule type" value="Genomic_DNA"/>
</dbReference>
<evidence type="ECO:0000313" key="1">
    <source>
        <dbReference type="EMBL" id="KKR09713.1"/>
    </source>
</evidence>
<accession>A0A0G0N2S5</accession>